<dbReference type="EMBL" id="SORE01000024">
    <property type="protein sequence ID" value="TDY40578.1"/>
    <property type="molecule type" value="Genomic_DNA"/>
</dbReference>
<dbReference type="PROSITE" id="PS50113">
    <property type="entry name" value="PAC"/>
    <property type="match status" value="1"/>
</dbReference>
<evidence type="ECO:0000256" key="6">
    <source>
        <dbReference type="ARBA" id="ARBA00022692"/>
    </source>
</evidence>
<evidence type="ECO:0000259" key="16">
    <source>
        <dbReference type="PROSITE" id="PS50113"/>
    </source>
</evidence>
<evidence type="ECO:0000313" key="17">
    <source>
        <dbReference type="EMBL" id="TDY40578.1"/>
    </source>
</evidence>
<evidence type="ECO:0000256" key="2">
    <source>
        <dbReference type="ARBA" id="ARBA00004141"/>
    </source>
</evidence>
<comment type="caution">
    <text evidence="17">The sequence shown here is derived from an EMBL/GenBank/DDBJ whole genome shotgun (WGS) entry which is preliminary data.</text>
</comment>
<evidence type="ECO:0000256" key="8">
    <source>
        <dbReference type="ARBA" id="ARBA00022777"/>
    </source>
</evidence>
<keyword evidence="9" id="KW-0067">ATP-binding</keyword>
<dbReference type="Pfam" id="PF08447">
    <property type="entry name" value="PAS_3"/>
    <property type="match status" value="1"/>
</dbReference>
<dbReference type="GO" id="GO:0005524">
    <property type="term" value="F:ATP binding"/>
    <property type="evidence" value="ECO:0007669"/>
    <property type="project" value="UniProtKB-KW"/>
</dbReference>
<dbReference type="Pfam" id="PF02518">
    <property type="entry name" value="HATPase_c"/>
    <property type="match status" value="1"/>
</dbReference>
<comment type="subcellular location">
    <subcellularLocation>
        <location evidence="2">Membrane</location>
        <topology evidence="2">Multi-pass membrane protein</topology>
    </subcellularLocation>
</comment>
<dbReference type="AlphaFoldDB" id="A0A4R8LE62"/>
<dbReference type="InterPro" id="IPR013656">
    <property type="entry name" value="PAS_4"/>
</dbReference>
<dbReference type="Gene3D" id="1.10.287.130">
    <property type="match status" value="1"/>
</dbReference>
<feature type="transmembrane region" description="Helical" evidence="13">
    <location>
        <begin position="37"/>
        <end position="55"/>
    </location>
</feature>
<sequence>MRSAFQIVNEIVEAIDHAPRPAVPRVTSAATYVRRMVVLWFVGFVALGLITFACYESGFDGTTTHCVFLVAVVMLSFADSVISSLVFCAVATLLIDYFFAQPVLSFHLRDSADVPSLISFVVASLIITALVRRMQVLSDVRRDQAKLLDLSRDAVIVRNMDGVVLYWNQGAADLFGWTSNEAVGQISQTLLGTRFPTPFEEVNSALLRTGKWEGELVHTKRDGAEVVMSSRWYLHCDDSGRPLATLENGNDIGVRKRAEDALRCSQAAFLAEAQSLSLTGSFGWDIRSGEVYWSNQTFHIFEYELDVSPTFDLILQRVHPDDRERLEQTIEQMIHSIAKVDFECRLLMSDGRVKFVRAVVRASTVEGDDQHYIGAVMDITAARKAETQLQDAQNELARVTRATTLGELSSTIAHEVNQPLNGIVIDSEAGLRWLKRPAPNICEASACLERVVENARRAAQIIKRIRALATKGVAQVVPLELDDVVNDVVSLTQREVASYRASMRVNLEPALPPLLGDRVQLQQVLINLVMNGIQAMDAISDRPRDLLIESWLDEAGNIAFAVRDSGTGIRAELEGRLFEAFFSTKPRGMGMGLSVCRSIIHAHGGQICAFNNEVHGATFQCSLPPLESHYDLNHDRTGHAAQ</sequence>
<name>A0A4R8LE62_9BURK</name>
<evidence type="ECO:0000256" key="3">
    <source>
        <dbReference type="ARBA" id="ARBA00012438"/>
    </source>
</evidence>
<dbReference type="SMART" id="SM00091">
    <property type="entry name" value="PAS"/>
    <property type="match status" value="2"/>
</dbReference>
<accession>A0A4R8LE62</accession>
<keyword evidence="7" id="KW-0547">Nucleotide-binding</keyword>
<dbReference type="SUPFAM" id="SSF55785">
    <property type="entry name" value="PYP-like sensor domain (PAS domain)"/>
    <property type="match status" value="2"/>
</dbReference>
<evidence type="ECO:0000259" key="14">
    <source>
        <dbReference type="PROSITE" id="PS50109"/>
    </source>
</evidence>
<dbReference type="InterPro" id="IPR025201">
    <property type="entry name" value="KdpD_TM"/>
</dbReference>
<dbReference type="CDD" id="cd00082">
    <property type="entry name" value="HisKA"/>
    <property type="match status" value="1"/>
</dbReference>
<dbReference type="Gene3D" id="3.30.565.10">
    <property type="entry name" value="Histidine kinase-like ATPase, C-terminal domain"/>
    <property type="match status" value="1"/>
</dbReference>
<feature type="transmembrane region" description="Helical" evidence="13">
    <location>
        <begin position="114"/>
        <end position="132"/>
    </location>
</feature>
<evidence type="ECO:0000259" key="15">
    <source>
        <dbReference type="PROSITE" id="PS50112"/>
    </source>
</evidence>
<dbReference type="InterPro" id="IPR035965">
    <property type="entry name" value="PAS-like_dom_sf"/>
</dbReference>
<dbReference type="InterPro" id="IPR000014">
    <property type="entry name" value="PAS"/>
</dbReference>
<dbReference type="InterPro" id="IPR036097">
    <property type="entry name" value="HisK_dim/P_sf"/>
</dbReference>
<dbReference type="InterPro" id="IPR004358">
    <property type="entry name" value="Sig_transdc_His_kin-like_C"/>
</dbReference>
<evidence type="ECO:0000256" key="1">
    <source>
        <dbReference type="ARBA" id="ARBA00000085"/>
    </source>
</evidence>
<feature type="transmembrane region" description="Helical" evidence="13">
    <location>
        <begin position="67"/>
        <end position="94"/>
    </location>
</feature>
<dbReference type="NCBIfam" id="TIGR00229">
    <property type="entry name" value="sensory_box"/>
    <property type="match status" value="2"/>
</dbReference>
<dbReference type="PANTHER" id="PTHR43304:SF1">
    <property type="entry name" value="PAC DOMAIN-CONTAINING PROTEIN"/>
    <property type="match status" value="1"/>
</dbReference>
<dbReference type="InterPro" id="IPR052162">
    <property type="entry name" value="Sensor_kinase/Photoreceptor"/>
</dbReference>
<keyword evidence="18" id="KW-1185">Reference proteome</keyword>
<dbReference type="Gene3D" id="3.30.450.20">
    <property type="entry name" value="PAS domain"/>
    <property type="match status" value="2"/>
</dbReference>
<evidence type="ECO:0000256" key="13">
    <source>
        <dbReference type="SAM" id="Phobius"/>
    </source>
</evidence>
<dbReference type="PRINTS" id="PR00344">
    <property type="entry name" value="BCTRLSENSOR"/>
</dbReference>
<dbReference type="InterPro" id="IPR036890">
    <property type="entry name" value="HATPase_C_sf"/>
</dbReference>
<feature type="domain" description="PAC" evidence="16">
    <location>
        <begin position="340"/>
        <end position="391"/>
    </location>
</feature>
<dbReference type="SMART" id="SM00387">
    <property type="entry name" value="HATPase_c"/>
    <property type="match status" value="1"/>
</dbReference>
<keyword evidence="6 13" id="KW-0812">Transmembrane</keyword>
<dbReference type="CDD" id="cd00130">
    <property type="entry name" value="PAS"/>
    <property type="match status" value="2"/>
</dbReference>
<dbReference type="InterPro" id="IPR013655">
    <property type="entry name" value="PAS_fold_3"/>
</dbReference>
<evidence type="ECO:0000256" key="4">
    <source>
        <dbReference type="ARBA" id="ARBA00022553"/>
    </source>
</evidence>
<dbReference type="PANTHER" id="PTHR43304">
    <property type="entry name" value="PHYTOCHROME-LIKE PROTEIN CPH1"/>
    <property type="match status" value="1"/>
</dbReference>
<dbReference type="SUPFAM" id="SSF47384">
    <property type="entry name" value="Homodimeric domain of signal transducing histidine kinase"/>
    <property type="match status" value="1"/>
</dbReference>
<dbReference type="EC" id="2.7.13.3" evidence="3"/>
<dbReference type="GO" id="GO:0016020">
    <property type="term" value="C:membrane"/>
    <property type="evidence" value="ECO:0007669"/>
    <property type="project" value="UniProtKB-SubCell"/>
</dbReference>
<evidence type="ECO:0000256" key="5">
    <source>
        <dbReference type="ARBA" id="ARBA00022679"/>
    </source>
</evidence>
<dbReference type="PROSITE" id="PS50112">
    <property type="entry name" value="PAS"/>
    <property type="match status" value="1"/>
</dbReference>
<evidence type="ECO:0000256" key="7">
    <source>
        <dbReference type="ARBA" id="ARBA00022741"/>
    </source>
</evidence>
<dbReference type="SMART" id="SM00388">
    <property type="entry name" value="HisKA"/>
    <property type="match status" value="1"/>
</dbReference>
<reference evidence="17 18" key="1">
    <citation type="submission" date="2019-03" db="EMBL/GenBank/DDBJ databases">
        <title>Genomic Encyclopedia of Type Strains, Phase III (KMG-III): the genomes of soil and plant-associated and newly described type strains.</title>
        <authorList>
            <person name="Whitman W."/>
        </authorList>
    </citation>
    <scope>NUCLEOTIDE SEQUENCE [LARGE SCALE GENOMIC DNA]</scope>
    <source>
        <strain evidence="17 18">LMG 29544</strain>
    </source>
</reference>
<evidence type="ECO:0000256" key="11">
    <source>
        <dbReference type="ARBA" id="ARBA00023012"/>
    </source>
</evidence>
<dbReference type="InterPro" id="IPR000700">
    <property type="entry name" value="PAS-assoc_C"/>
</dbReference>
<evidence type="ECO:0000256" key="10">
    <source>
        <dbReference type="ARBA" id="ARBA00022989"/>
    </source>
</evidence>
<dbReference type="Pfam" id="PF00512">
    <property type="entry name" value="HisKA"/>
    <property type="match status" value="1"/>
</dbReference>
<evidence type="ECO:0000313" key="18">
    <source>
        <dbReference type="Proteomes" id="UP000295509"/>
    </source>
</evidence>
<organism evidence="17 18">
    <name type="scientific">Paraburkholderia rhizosphaerae</name>
    <dbReference type="NCBI Taxonomy" id="480658"/>
    <lineage>
        <taxon>Bacteria</taxon>
        <taxon>Pseudomonadati</taxon>
        <taxon>Pseudomonadota</taxon>
        <taxon>Betaproteobacteria</taxon>
        <taxon>Burkholderiales</taxon>
        <taxon>Burkholderiaceae</taxon>
        <taxon>Paraburkholderia</taxon>
    </lineage>
</organism>
<protein>
    <recommendedName>
        <fullName evidence="3">histidine kinase</fullName>
        <ecNumber evidence="3">2.7.13.3</ecNumber>
    </recommendedName>
</protein>
<keyword evidence="12 13" id="KW-0472">Membrane</keyword>
<feature type="domain" description="Histidine kinase" evidence="14">
    <location>
        <begin position="411"/>
        <end position="627"/>
    </location>
</feature>
<dbReference type="Pfam" id="PF08448">
    <property type="entry name" value="PAS_4"/>
    <property type="match status" value="1"/>
</dbReference>
<gene>
    <name evidence="17" type="ORF">BX592_12491</name>
</gene>
<dbReference type="InterPro" id="IPR003661">
    <property type="entry name" value="HisK_dim/P_dom"/>
</dbReference>
<dbReference type="Proteomes" id="UP000295509">
    <property type="component" value="Unassembled WGS sequence"/>
</dbReference>
<dbReference type="SUPFAM" id="SSF55874">
    <property type="entry name" value="ATPase domain of HSP90 chaperone/DNA topoisomerase II/histidine kinase"/>
    <property type="match status" value="1"/>
</dbReference>
<feature type="domain" description="PAS" evidence="15">
    <location>
        <begin position="140"/>
        <end position="185"/>
    </location>
</feature>
<dbReference type="GO" id="GO:0000155">
    <property type="term" value="F:phosphorelay sensor kinase activity"/>
    <property type="evidence" value="ECO:0007669"/>
    <property type="project" value="InterPro"/>
</dbReference>
<keyword evidence="8" id="KW-0418">Kinase</keyword>
<dbReference type="OrthoDB" id="8872837at2"/>
<dbReference type="Gene3D" id="1.20.120.620">
    <property type="entry name" value="Backbone structure of the membrane domain of e. Coli histidine kinase receptor kdpd"/>
    <property type="match status" value="1"/>
</dbReference>
<keyword evidence="11" id="KW-0902">Two-component regulatory system</keyword>
<keyword evidence="4" id="KW-0597">Phosphoprotein</keyword>
<dbReference type="Pfam" id="PF13493">
    <property type="entry name" value="DUF4118"/>
    <property type="match status" value="1"/>
</dbReference>
<comment type="catalytic activity">
    <reaction evidence="1">
        <text>ATP + protein L-histidine = ADP + protein N-phospho-L-histidine.</text>
        <dbReference type="EC" id="2.7.13.3"/>
    </reaction>
</comment>
<dbReference type="InterPro" id="IPR005467">
    <property type="entry name" value="His_kinase_dom"/>
</dbReference>
<proteinExistence type="predicted"/>
<evidence type="ECO:0000256" key="12">
    <source>
        <dbReference type="ARBA" id="ARBA00023136"/>
    </source>
</evidence>
<keyword evidence="10 13" id="KW-1133">Transmembrane helix</keyword>
<evidence type="ECO:0000256" key="9">
    <source>
        <dbReference type="ARBA" id="ARBA00022840"/>
    </source>
</evidence>
<dbReference type="PROSITE" id="PS50109">
    <property type="entry name" value="HIS_KIN"/>
    <property type="match status" value="1"/>
</dbReference>
<dbReference type="InterPro" id="IPR038318">
    <property type="entry name" value="KdpD_sf"/>
</dbReference>
<dbReference type="InterPro" id="IPR003594">
    <property type="entry name" value="HATPase_dom"/>
</dbReference>
<keyword evidence="5" id="KW-0808">Transferase</keyword>